<dbReference type="Gene3D" id="3.20.20.30">
    <property type="entry name" value="Luciferase-like domain"/>
    <property type="match status" value="1"/>
</dbReference>
<evidence type="ECO:0000313" key="4">
    <source>
        <dbReference type="Proteomes" id="UP000722989"/>
    </source>
</evidence>
<evidence type="ECO:0000256" key="1">
    <source>
        <dbReference type="ARBA" id="ARBA00023002"/>
    </source>
</evidence>
<dbReference type="InterPro" id="IPR011251">
    <property type="entry name" value="Luciferase-like_dom"/>
</dbReference>
<proteinExistence type="predicted"/>
<dbReference type="PANTHER" id="PTHR43244">
    <property type="match status" value="1"/>
</dbReference>
<dbReference type="RefSeq" id="WP_167927234.1">
    <property type="nucleotide sequence ID" value="NZ_JAATVY010000017.1"/>
</dbReference>
<dbReference type="CDD" id="cd01097">
    <property type="entry name" value="Tetrahydromethanopterin_reductase"/>
    <property type="match status" value="1"/>
</dbReference>
<accession>A0ABX0Y438</accession>
<comment type="caution">
    <text evidence="3">The sequence shown here is derived from an EMBL/GenBank/DDBJ whole genome shotgun (WGS) entry which is preliminary data.</text>
</comment>
<reference evidence="3 4" key="1">
    <citation type="submission" date="2020-03" db="EMBL/GenBank/DDBJ databases">
        <title>WGS of the type strain of Planosporangium spp.</title>
        <authorList>
            <person name="Thawai C."/>
        </authorList>
    </citation>
    <scope>NUCLEOTIDE SEQUENCE [LARGE SCALE GENOMIC DNA]</scope>
    <source>
        <strain evidence="3 4">TBRC 5610</strain>
    </source>
</reference>
<dbReference type="SUPFAM" id="SSF51679">
    <property type="entry name" value="Bacterial luciferase-like"/>
    <property type="match status" value="1"/>
</dbReference>
<name>A0ABX0Y438_9ACTN</name>
<dbReference type="InterPro" id="IPR050564">
    <property type="entry name" value="F420-G6PD/mer"/>
</dbReference>
<protein>
    <submittedName>
        <fullName evidence="3">LLM class flavin-dependent oxidoreductase</fullName>
    </submittedName>
</protein>
<dbReference type="InterPro" id="IPR036661">
    <property type="entry name" value="Luciferase-like_sf"/>
</dbReference>
<evidence type="ECO:0000259" key="2">
    <source>
        <dbReference type="Pfam" id="PF00296"/>
    </source>
</evidence>
<keyword evidence="1" id="KW-0560">Oxidoreductase</keyword>
<keyword evidence="4" id="KW-1185">Reference proteome</keyword>
<organism evidence="3 4">
    <name type="scientific">Planosporangium thailandense</name>
    <dbReference type="NCBI Taxonomy" id="765197"/>
    <lineage>
        <taxon>Bacteria</taxon>
        <taxon>Bacillati</taxon>
        <taxon>Actinomycetota</taxon>
        <taxon>Actinomycetes</taxon>
        <taxon>Micromonosporales</taxon>
        <taxon>Micromonosporaceae</taxon>
        <taxon>Planosporangium</taxon>
    </lineage>
</organism>
<dbReference type="PANTHER" id="PTHR43244:SF1">
    <property type="entry name" value="5,10-METHYLENETETRAHYDROMETHANOPTERIN REDUCTASE"/>
    <property type="match status" value="1"/>
</dbReference>
<feature type="domain" description="Luciferase-like" evidence="2">
    <location>
        <begin position="13"/>
        <end position="227"/>
    </location>
</feature>
<evidence type="ECO:0000313" key="3">
    <source>
        <dbReference type="EMBL" id="NJC72325.1"/>
    </source>
</evidence>
<gene>
    <name evidence="3" type="ORF">HC031_21775</name>
</gene>
<sequence length="290" mass="30975">MTTLGAVFLPQLPPERLRAVARAADDAGLAELWLWEDCFLESGIASAAAVLAWTERVRVGVGLLPVPLRNVALTAMETATLHRLFPGRVAIGVGHGVQDWMAQVGARVESPVTLLREYVVALRALLRGEQVTMDGRYVRLDKVALDWPPASTATIYVGATGPRTLRLSGETADGTILTCATSPEGVRRARGLIDEGRAAGDRTDAHSVVVYLLAATGPRAAERLDAERRRFGYDPGQDLGVAGDARAVAGAVRRWADAGADTVVLQPLSDEPDPEGFVRFVAREVQPLVA</sequence>
<dbReference type="EMBL" id="JAATVY010000017">
    <property type="protein sequence ID" value="NJC72325.1"/>
    <property type="molecule type" value="Genomic_DNA"/>
</dbReference>
<dbReference type="Proteomes" id="UP000722989">
    <property type="component" value="Unassembled WGS sequence"/>
</dbReference>
<dbReference type="Pfam" id="PF00296">
    <property type="entry name" value="Bac_luciferase"/>
    <property type="match status" value="1"/>
</dbReference>